<dbReference type="Pfam" id="PF13714">
    <property type="entry name" value="PEP_mutase"/>
    <property type="match status" value="1"/>
</dbReference>
<dbReference type="PANTHER" id="PTHR42905:SF3">
    <property type="entry name" value="OXALOACETATE DECARBOXYLASE"/>
    <property type="match status" value="1"/>
</dbReference>
<accession>A0A382CZ88</accession>
<gene>
    <name evidence="1" type="ORF">METZ01_LOCUS183986</name>
</gene>
<dbReference type="Gene3D" id="3.20.20.60">
    <property type="entry name" value="Phosphoenolpyruvate-binding domains"/>
    <property type="match status" value="1"/>
</dbReference>
<dbReference type="EMBL" id="UINC01036725">
    <property type="protein sequence ID" value="SVB31132.1"/>
    <property type="molecule type" value="Genomic_DNA"/>
</dbReference>
<dbReference type="InterPro" id="IPR015813">
    <property type="entry name" value="Pyrv/PenolPyrv_kinase-like_dom"/>
</dbReference>
<name>A0A382CZ88_9ZZZZ</name>
<feature type="non-terminal residue" evidence="1">
    <location>
        <position position="87"/>
    </location>
</feature>
<dbReference type="PANTHER" id="PTHR42905">
    <property type="entry name" value="PHOSPHOENOLPYRUVATE CARBOXYLASE"/>
    <property type="match status" value="1"/>
</dbReference>
<proteinExistence type="predicted"/>
<dbReference type="InterPro" id="IPR040442">
    <property type="entry name" value="Pyrv_kinase-like_dom_sf"/>
</dbReference>
<sequence length="87" mass="9503">MSRAREQFRSVIARPHCTLAANIFDPLSARIAHMLDYDVCVLSGSVGKVSNLGVPDGVLTNMSDVVDHCRRITRMVDVSLMVDAEDG</sequence>
<dbReference type="GO" id="GO:0046421">
    <property type="term" value="F:methylisocitrate lyase activity"/>
    <property type="evidence" value="ECO:0007669"/>
    <property type="project" value="TreeGrafter"/>
</dbReference>
<reference evidence="1" key="1">
    <citation type="submission" date="2018-05" db="EMBL/GenBank/DDBJ databases">
        <authorList>
            <person name="Lanie J.A."/>
            <person name="Ng W.-L."/>
            <person name="Kazmierczak K.M."/>
            <person name="Andrzejewski T.M."/>
            <person name="Davidsen T.M."/>
            <person name="Wayne K.J."/>
            <person name="Tettelin H."/>
            <person name="Glass J.I."/>
            <person name="Rusch D."/>
            <person name="Podicherti R."/>
            <person name="Tsui H.-C.T."/>
            <person name="Winkler M.E."/>
        </authorList>
    </citation>
    <scope>NUCLEOTIDE SEQUENCE</scope>
</reference>
<protein>
    <recommendedName>
        <fullName evidence="2">HpcH/HpaI aldolase/citrate lyase domain-containing protein</fullName>
    </recommendedName>
</protein>
<dbReference type="SUPFAM" id="SSF51621">
    <property type="entry name" value="Phosphoenolpyruvate/pyruvate domain"/>
    <property type="match status" value="1"/>
</dbReference>
<dbReference type="AlphaFoldDB" id="A0A382CZ88"/>
<organism evidence="1">
    <name type="scientific">marine metagenome</name>
    <dbReference type="NCBI Taxonomy" id="408172"/>
    <lineage>
        <taxon>unclassified sequences</taxon>
        <taxon>metagenomes</taxon>
        <taxon>ecological metagenomes</taxon>
    </lineage>
</organism>
<evidence type="ECO:0000313" key="1">
    <source>
        <dbReference type="EMBL" id="SVB31132.1"/>
    </source>
</evidence>
<evidence type="ECO:0008006" key="2">
    <source>
        <dbReference type="Google" id="ProtNLM"/>
    </source>
</evidence>
<dbReference type="GO" id="GO:0019629">
    <property type="term" value="P:propionate catabolic process, 2-methylcitrate cycle"/>
    <property type="evidence" value="ECO:0007669"/>
    <property type="project" value="TreeGrafter"/>
</dbReference>